<dbReference type="GO" id="GO:0005743">
    <property type="term" value="C:mitochondrial inner membrane"/>
    <property type="evidence" value="ECO:0007669"/>
    <property type="project" value="UniProtKB-SubCell"/>
</dbReference>
<geneLocation type="mitochondrion" evidence="10"/>
<reference evidence="10" key="1">
    <citation type="submission" date="2022-11" db="EMBL/GenBank/DDBJ databases">
        <title>Amended diagnosis, mitochondrial genome, and phylogenetic position of Sphyranura euryceae (Neodermata, Monogenea, Polystomatidae), a parasite of the Oklahoma salamander.</title>
        <authorList>
            <person name="Leeming S."/>
            <person name="Hahn C."/>
            <person name="Koblmueller S."/>
            <person name="McAllister C."/>
            <person name="Vanhove M."/>
            <person name="Kmentova N."/>
        </authorList>
    </citation>
    <scope>NUCLEOTIDE SEQUENCE</scope>
</reference>
<name>A0AA51U8Q4_9PLAT</name>
<evidence type="ECO:0000256" key="4">
    <source>
        <dbReference type="ARBA" id="ARBA00022692"/>
    </source>
</evidence>
<feature type="transmembrane region" description="Helical" evidence="9">
    <location>
        <begin position="279"/>
        <end position="300"/>
    </location>
</feature>
<dbReference type="PANTHER" id="PTHR11432">
    <property type="entry name" value="NADH DEHYDROGENASE SUBUNIT 1"/>
    <property type="match status" value="1"/>
</dbReference>
<keyword evidence="8 10" id="KW-0496">Mitochondrion</keyword>
<dbReference type="PROSITE" id="PS00668">
    <property type="entry name" value="COMPLEX1_ND1_2"/>
    <property type="match status" value="1"/>
</dbReference>
<gene>
    <name evidence="10" type="primary">nad1</name>
</gene>
<sequence length="301" mass="35068">MVLSLFWLVFLFISIIFFFVLVFFFVLIERKILGLSQSRVGPNKVSLFGLMQSLADFLKLIGNVNLFNGYISFFNYRSFVYSLSLLLFFFTCFIFIFYFLNFNFLLLDNNIGLPWLIVFSSLGGYGVLLCGWGSQSKYSLYGGLRASFSSVTFEGALMCIILLFGISNQGYSIDLLHIGLIWQGFFVYLFFFICLLCECQRSPFDFSESESDLVSGFNTDYYGISFALIFASEYAIMIFFGWFISVLFFGFWFNIFFMFFHIYLLIFCRACFPRIRYDYFVSIMWGVVIISLFILVSLSFV</sequence>
<organism evidence="10">
    <name type="scientific">Sphyranura euryceae</name>
    <dbReference type="NCBI Taxonomy" id="2996394"/>
    <lineage>
        <taxon>Eukaryota</taxon>
        <taxon>Metazoa</taxon>
        <taxon>Spiralia</taxon>
        <taxon>Lophotrochozoa</taxon>
        <taxon>Platyhelminthes</taxon>
        <taxon>Monogenea</taxon>
        <taxon>Polyopisthocotylea</taxon>
        <taxon>Polystomatidea</taxon>
        <taxon>Sphyranuridae</taxon>
        <taxon>Sphyranura</taxon>
    </lineage>
</organism>
<evidence type="ECO:0000256" key="9">
    <source>
        <dbReference type="SAM" id="Phobius"/>
    </source>
</evidence>
<feature type="transmembrane region" description="Helical" evidence="9">
    <location>
        <begin position="220"/>
        <end position="245"/>
    </location>
</feature>
<dbReference type="EC" id="7.1.1.2" evidence="8"/>
<feature type="transmembrane region" description="Helical" evidence="9">
    <location>
        <begin position="144"/>
        <end position="166"/>
    </location>
</feature>
<keyword evidence="8" id="KW-0830">Ubiquinone</keyword>
<feature type="transmembrane region" description="Helical" evidence="9">
    <location>
        <begin position="251"/>
        <end position="272"/>
    </location>
</feature>
<comment type="similarity">
    <text evidence="2 7">Belongs to the complex I subunit 1 family.</text>
</comment>
<dbReference type="GO" id="GO:0008137">
    <property type="term" value="F:NADH dehydrogenase (ubiquinone) activity"/>
    <property type="evidence" value="ECO:0007669"/>
    <property type="project" value="UniProtKB-EC"/>
</dbReference>
<feature type="transmembrane region" description="Helical" evidence="9">
    <location>
        <begin position="112"/>
        <end position="132"/>
    </location>
</feature>
<evidence type="ECO:0000256" key="6">
    <source>
        <dbReference type="ARBA" id="ARBA00023136"/>
    </source>
</evidence>
<keyword evidence="5 9" id="KW-1133">Transmembrane helix</keyword>
<accession>A0AA51U8Q4</accession>
<keyword evidence="4 7" id="KW-0812">Transmembrane</keyword>
<evidence type="ECO:0000256" key="5">
    <source>
        <dbReference type="ARBA" id="ARBA00022989"/>
    </source>
</evidence>
<comment type="subcellular location">
    <subcellularLocation>
        <location evidence="1">Membrane</location>
        <topology evidence="1">Multi-pass membrane protein</topology>
    </subcellularLocation>
    <subcellularLocation>
        <location evidence="7">Mitochondrion inner membrane</location>
        <topology evidence="7">Multi-pass membrane protein</topology>
    </subcellularLocation>
</comment>
<evidence type="ECO:0000256" key="3">
    <source>
        <dbReference type="ARBA" id="ARBA00021009"/>
    </source>
</evidence>
<evidence type="ECO:0000256" key="8">
    <source>
        <dbReference type="RuleBase" id="RU000473"/>
    </source>
</evidence>
<keyword evidence="6 9" id="KW-0472">Membrane</keyword>
<evidence type="ECO:0000256" key="2">
    <source>
        <dbReference type="ARBA" id="ARBA00010535"/>
    </source>
</evidence>
<keyword evidence="7" id="KW-0520">NAD</keyword>
<dbReference type="PANTHER" id="PTHR11432:SF3">
    <property type="entry name" value="NADH-UBIQUINONE OXIDOREDUCTASE CHAIN 1"/>
    <property type="match status" value="1"/>
</dbReference>
<feature type="transmembrane region" description="Helical" evidence="9">
    <location>
        <begin position="178"/>
        <end position="199"/>
    </location>
</feature>
<feature type="transmembrane region" description="Helical" evidence="9">
    <location>
        <begin position="79"/>
        <end position="100"/>
    </location>
</feature>
<evidence type="ECO:0000313" key="10">
    <source>
        <dbReference type="EMBL" id="WMV02087.1"/>
    </source>
</evidence>
<dbReference type="Pfam" id="PF00146">
    <property type="entry name" value="NADHdh"/>
    <property type="match status" value="1"/>
</dbReference>
<dbReference type="AlphaFoldDB" id="A0AA51U8Q4"/>
<evidence type="ECO:0000256" key="7">
    <source>
        <dbReference type="RuleBase" id="RU000471"/>
    </source>
</evidence>
<proteinExistence type="inferred from homology"/>
<dbReference type="GO" id="GO:0003954">
    <property type="term" value="F:NADH dehydrogenase activity"/>
    <property type="evidence" value="ECO:0007669"/>
    <property type="project" value="TreeGrafter"/>
</dbReference>
<evidence type="ECO:0000256" key="1">
    <source>
        <dbReference type="ARBA" id="ARBA00004141"/>
    </source>
</evidence>
<dbReference type="InterPro" id="IPR018086">
    <property type="entry name" value="NADH_UbQ_OxRdtase_su1_CS"/>
</dbReference>
<dbReference type="InterPro" id="IPR001694">
    <property type="entry name" value="NADH_UbQ_OxRdtase_su1/FPO"/>
</dbReference>
<dbReference type="EMBL" id="OP920606">
    <property type="protein sequence ID" value="WMV02087.1"/>
    <property type="molecule type" value="Genomic_DNA"/>
</dbReference>
<protein>
    <recommendedName>
        <fullName evidence="3 8">NADH-ubiquinone oxidoreductase chain 1</fullName>
        <ecNumber evidence="8">7.1.1.2</ecNumber>
    </recommendedName>
</protein>
<comment type="catalytic activity">
    <reaction evidence="8">
        <text>a ubiquinone + NADH + 5 H(+)(in) = a ubiquinol + NAD(+) + 4 H(+)(out)</text>
        <dbReference type="Rhea" id="RHEA:29091"/>
        <dbReference type="Rhea" id="RHEA-COMP:9565"/>
        <dbReference type="Rhea" id="RHEA-COMP:9566"/>
        <dbReference type="ChEBI" id="CHEBI:15378"/>
        <dbReference type="ChEBI" id="CHEBI:16389"/>
        <dbReference type="ChEBI" id="CHEBI:17976"/>
        <dbReference type="ChEBI" id="CHEBI:57540"/>
        <dbReference type="ChEBI" id="CHEBI:57945"/>
        <dbReference type="EC" id="7.1.1.2"/>
    </reaction>
</comment>
<feature type="transmembrane region" description="Helical" evidence="9">
    <location>
        <begin position="6"/>
        <end position="28"/>
    </location>
</feature>
<dbReference type="GO" id="GO:0009060">
    <property type="term" value="P:aerobic respiration"/>
    <property type="evidence" value="ECO:0007669"/>
    <property type="project" value="TreeGrafter"/>
</dbReference>